<evidence type="ECO:0000313" key="3">
    <source>
        <dbReference type="Proteomes" id="UP000053923"/>
    </source>
</evidence>
<comment type="caution">
    <text evidence="2">The sequence shown here is derived from an EMBL/GenBank/DDBJ whole genome shotgun (WGS) entry which is preliminary data.</text>
</comment>
<dbReference type="EMBL" id="LLZG01000231">
    <property type="protein sequence ID" value="KUL32095.1"/>
    <property type="molecule type" value="Genomic_DNA"/>
</dbReference>
<reference evidence="3" key="1">
    <citation type="submission" date="2015-10" db="EMBL/GenBank/DDBJ databases">
        <authorList>
            <person name="Ju K.-S."/>
            <person name="Doroghazi J.R."/>
            <person name="Metcalf W.W."/>
        </authorList>
    </citation>
    <scope>NUCLEOTIDE SEQUENCE [LARGE SCALE GENOMIC DNA]</scope>
    <source>
        <strain evidence="3">NRRL 3151</strain>
    </source>
</reference>
<accession>A0A117MRN8</accession>
<gene>
    <name evidence="2" type="ORF">ADL12_23065</name>
</gene>
<proteinExistence type="predicted"/>
<evidence type="ECO:0000256" key="1">
    <source>
        <dbReference type="SAM" id="MobiDB-lite"/>
    </source>
</evidence>
<sequence>MEEPQQSSPEHVFALRRLVPPPALCGFLLLLALVFTVSYAAGAAVGPVAPDMQRSGTSGEGTGGTEGGMDMQHGSGG</sequence>
<dbReference type="RefSeq" id="WP_062704678.1">
    <property type="nucleotide sequence ID" value="NZ_LLZG01000231.1"/>
</dbReference>
<dbReference type="Proteomes" id="UP000053923">
    <property type="component" value="Unassembled WGS sequence"/>
</dbReference>
<feature type="compositionally biased region" description="Gly residues" evidence="1">
    <location>
        <begin position="58"/>
        <end position="67"/>
    </location>
</feature>
<protein>
    <submittedName>
        <fullName evidence="2">Uncharacterized protein</fullName>
    </submittedName>
</protein>
<feature type="region of interest" description="Disordered" evidence="1">
    <location>
        <begin position="47"/>
        <end position="77"/>
    </location>
</feature>
<name>A0A117MRN8_9ACTN</name>
<dbReference type="AlphaFoldDB" id="A0A117MRN8"/>
<keyword evidence="3" id="KW-1185">Reference proteome</keyword>
<organism evidence="2 3">
    <name type="scientific">Streptomyces regalis</name>
    <dbReference type="NCBI Taxonomy" id="68262"/>
    <lineage>
        <taxon>Bacteria</taxon>
        <taxon>Bacillati</taxon>
        <taxon>Actinomycetota</taxon>
        <taxon>Actinomycetes</taxon>
        <taxon>Kitasatosporales</taxon>
        <taxon>Streptomycetaceae</taxon>
        <taxon>Streptomyces</taxon>
    </lineage>
</organism>
<evidence type="ECO:0000313" key="2">
    <source>
        <dbReference type="EMBL" id="KUL32095.1"/>
    </source>
</evidence>